<organism evidence="1">
    <name type="scientific">Pfiesteria piscicida</name>
    <name type="common">Phantom dinoflagellate</name>
    <dbReference type="NCBI Taxonomy" id="71001"/>
    <lineage>
        <taxon>Eukaryota</taxon>
        <taxon>Sar</taxon>
        <taxon>Alveolata</taxon>
        <taxon>Dinophyceae</taxon>
        <taxon>Peridiniales</taxon>
        <taxon>Pfiesteriaceae</taxon>
        <taxon>Pfiesteria</taxon>
    </lineage>
</organism>
<proteinExistence type="evidence at transcript level"/>
<evidence type="ECO:0000313" key="1">
    <source>
        <dbReference type="EMBL" id="ACU44939.1"/>
    </source>
</evidence>
<accession>E8Z659</accession>
<reference evidence="1" key="1">
    <citation type="submission" date="2008-12" db="EMBL/GenBank/DDBJ databases">
        <authorList>
            <person name="Zhang H."/>
            <person name="Lin S."/>
        </authorList>
    </citation>
    <scope>NUCLEOTIDE SEQUENCE</scope>
    <source>
        <strain evidence="1">CCMP1831</strain>
    </source>
</reference>
<name>E8Z659_PFIPI</name>
<protein>
    <submittedName>
        <fullName evidence="1">Uncharacterized protein</fullName>
    </submittedName>
</protein>
<geneLocation type="mitochondrion" evidence="1"/>
<reference evidence="1" key="2">
    <citation type="book" date="2010" name="PROCEEDINGS OF 13TH INTERNATIONAL CONFERENCE ON HARMFUL ALGAE" publisher="International Society For The Study of Harmful Algae" city="Hong Kong, China">
        <title>Dinoflagellate meta-transcriptomics enabled by spliced leader.</title>
        <editorList>
            <person name="Unknown A."/>
        </editorList>
        <authorList>
            <person name="Lin S."/>
            <person name="Zhang H."/>
        </authorList>
    </citation>
    <scope>NUCLEOTIDE SEQUENCE</scope>
    <source>
        <strain evidence="1">CCMP1831</strain>
    </source>
</reference>
<dbReference type="EMBL" id="FJ599885">
    <property type="protein sequence ID" value="ACU44939.1"/>
    <property type="molecule type" value="mRNA"/>
</dbReference>
<keyword evidence="1" id="KW-0496">Mitochondrion</keyword>
<sequence>MSCLYFPQDSAGVSSEGVRVMTVEVGSPEKKISSNGHPLFVTAGHILLIAVYLGCPAVIDCIWRSHQFPSFLALQLLQINREVIHGWFMLCLDSYSRGIPPLVKTCFLVTLLCYLYVLTKDYVLWPSSLDSNVCFL</sequence>
<dbReference type="AlphaFoldDB" id="E8Z659"/>